<protein>
    <submittedName>
        <fullName evidence="1">Uncharacterized protein</fullName>
    </submittedName>
</protein>
<organism evidence="1 2">
    <name type="scientific">Desmospora activa DSM 45169</name>
    <dbReference type="NCBI Taxonomy" id="1121389"/>
    <lineage>
        <taxon>Bacteria</taxon>
        <taxon>Bacillati</taxon>
        <taxon>Bacillota</taxon>
        <taxon>Bacilli</taxon>
        <taxon>Bacillales</taxon>
        <taxon>Thermoactinomycetaceae</taxon>
        <taxon>Desmospora</taxon>
    </lineage>
</organism>
<dbReference type="Proteomes" id="UP000241639">
    <property type="component" value="Unassembled WGS sequence"/>
</dbReference>
<sequence length="79" mass="8862">MEQIKLFSDHIFAPLEQNEMRRVFGPGPDGARCKTCQHLIKKVQGGAYLKCGLRLNTNGAETDHRAGWKACAKFEEADK</sequence>
<name>A0A2T4Z8Y5_9BACL</name>
<dbReference type="AlphaFoldDB" id="A0A2T4Z8Y5"/>
<gene>
    <name evidence="1" type="ORF">C8J48_0935</name>
</gene>
<comment type="caution">
    <text evidence="1">The sequence shown here is derived from an EMBL/GenBank/DDBJ whole genome shotgun (WGS) entry which is preliminary data.</text>
</comment>
<reference evidence="1 2" key="1">
    <citation type="submission" date="2018-04" db="EMBL/GenBank/DDBJ databases">
        <title>Genomic Encyclopedia of Archaeal and Bacterial Type Strains, Phase II (KMG-II): from individual species to whole genera.</title>
        <authorList>
            <person name="Goeker M."/>
        </authorList>
    </citation>
    <scope>NUCLEOTIDE SEQUENCE [LARGE SCALE GENOMIC DNA]</scope>
    <source>
        <strain evidence="1 2">DSM 45169</strain>
    </source>
</reference>
<evidence type="ECO:0000313" key="2">
    <source>
        <dbReference type="Proteomes" id="UP000241639"/>
    </source>
</evidence>
<accession>A0A2T4Z8Y5</accession>
<evidence type="ECO:0000313" key="1">
    <source>
        <dbReference type="EMBL" id="PTM58353.1"/>
    </source>
</evidence>
<dbReference type="EMBL" id="PZZP01000001">
    <property type="protein sequence ID" value="PTM58353.1"/>
    <property type="molecule type" value="Genomic_DNA"/>
</dbReference>
<proteinExistence type="predicted"/>
<keyword evidence="2" id="KW-1185">Reference proteome</keyword>